<dbReference type="KEGG" id="tng:GSTEN00016528G001"/>
<dbReference type="EMBL" id="CAAE01014565">
    <property type="protein sequence ID" value="CAF98720.1"/>
    <property type="molecule type" value="Genomic_DNA"/>
</dbReference>
<sequence>MAASSYKAESRQMDANQRAKHQPGSVVACWGWVEPSGGLAQLPTPPPTGPGAADRQAADRDVSRPPETDPVRGLHRGSVHARAPAGPGLHPEDRGIQPSDPVSAAPLGLLLGLLPPVGLQNCRLVPLRFSC</sequence>
<reference evidence="2" key="1">
    <citation type="journal article" date="2004" name="Nature">
        <title>Genome duplication in the teleost fish Tetraodon nigroviridis reveals the early vertebrate proto-karyotype.</title>
        <authorList>
            <person name="Jaillon O."/>
            <person name="Aury J.-M."/>
            <person name="Brunet F."/>
            <person name="Petit J.-L."/>
            <person name="Stange-Thomann N."/>
            <person name="Mauceli E."/>
            <person name="Bouneau L."/>
            <person name="Fischer C."/>
            <person name="Ozouf-Costaz C."/>
            <person name="Bernot A."/>
            <person name="Nicaud S."/>
            <person name="Jaffe D."/>
            <person name="Fisher S."/>
            <person name="Lutfalla G."/>
            <person name="Dossat C."/>
            <person name="Segurens B."/>
            <person name="Dasilva C."/>
            <person name="Salanoubat M."/>
            <person name="Levy M."/>
            <person name="Boudet N."/>
            <person name="Castellano S."/>
            <person name="Anthouard V."/>
            <person name="Jubin C."/>
            <person name="Castelli V."/>
            <person name="Katinka M."/>
            <person name="Vacherie B."/>
            <person name="Biemont C."/>
            <person name="Skalli Z."/>
            <person name="Cattolico L."/>
            <person name="Poulain J."/>
            <person name="De Berardinis V."/>
            <person name="Cruaud C."/>
            <person name="Duprat S."/>
            <person name="Brottier P."/>
            <person name="Coutanceau J.-P."/>
            <person name="Gouzy J."/>
            <person name="Parra G."/>
            <person name="Lardier G."/>
            <person name="Chapple C."/>
            <person name="McKernan K.J."/>
            <person name="McEwan P."/>
            <person name="Bosak S."/>
            <person name="Kellis M."/>
            <person name="Volff J.-N."/>
            <person name="Guigo R."/>
            <person name="Zody M.C."/>
            <person name="Mesirov J."/>
            <person name="Lindblad-Toh K."/>
            <person name="Birren B."/>
            <person name="Nusbaum C."/>
            <person name="Kahn D."/>
            <person name="Robinson-Rechavi M."/>
            <person name="Laudet V."/>
            <person name="Schachter V."/>
            <person name="Quetier F."/>
            <person name="Saurin W."/>
            <person name="Scarpelli C."/>
            <person name="Wincker P."/>
            <person name="Lander E.S."/>
            <person name="Weissenbach J."/>
            <person name="Roest Crollius H."/>
        </authorList>
    </citation>
    <scope>NUCLEOTIDE SEQUENCE [LARGE SCALE GENOMIC DNA]</scope>
</reference>
<organism evidence="2">
    <name type="scientific">Tetraodon nigroviridis</name>
    <name type="common">Spotted green pufferfish</name>
    <name type="synonym">Chelonodon nigroviridis</name>
    <dbReference type="NCBI Taxonomy" id="99883"/>
    <lineage>
        <taxon>Eukaryota</taxon>
        <taxon>Metazoa</taxon>
        <taxon>Chordata</taxon>
        <taxon>Craniata</taxon>
        <taxon>Vertebrata</taxon>
        <taxon>Euteleostomi</taxon>
        <taxon>Actinopterygii</taxon>
        <taxon>Neopterygii</taxon>
        <taxon>Teleostei</taxon>
        <taxon>Neoteleostei</taxon>
        <taxon>Acanthomorphata</taxon>
        <taxon>Eupercaria</taxon>
        <taxon>Tetraodontiformes</taxon>
        <taxon>Tetradontoidea</taxon>
        <taxon>Tetraodontidae</taxon>
        <taxon>Tetraodon</taxon>
    </lineage>
</organism>
<feature type="compositionally biased region" description="Basic and acidic residues" evidence="1">
    <location>
        <begin position="56"/>
        <end position="72"/>
    </location>
</feature>
<protein>
    <submittedName>
        <fullName evidence="2">(spotted green pufferfish) hypothetical protein</fullName>
    </submittedName>
</protein>
<feature type="region of interest" description="Disordered" evidence="1">
    <location>
        <begin position="1"/>
        <end position="22"/>
    </location>
</feature>
<dbReference type="AlphaFoldDB" id="Q4SKW2"/>
<comment type="caution">
    <text evidence="2">The sequence shown here is derived from an EMBL/GenBank/DDBJ whole genome shotgun (WGS) entry which is preliminary data.</text>
</comment>
<proteinExistence type="predicted"/>
<feature type="region of interest" description="Disordered" evidence="1">
    <location>
        <begin position="37"/>
        <end position="102"/>
    </location>
</feature>
<reference evidence="2" key="2">
    <citation type="submission" date="2004-02" db="EMBL/GenBank/DDBJ databases">
        <authorList>
            <consortium name="Genoscope"/>
            <consortium name="Whitehead Institute Centre for Genome Research"/>
        </authorList>
    </citation>
    <scope>NUCLEOTIDE SEQUENCE</scope>
</reference>
<name>Q4SKW2_TETNG</name>
<gene>
    <name evidence="2" type="ORF">GSTENG00016528001</name>
</gene>
<evidence type="ECO:0000256" key="1">
    <source>
        <dbReference type="SAM" id="MobiDB-lite"/>
    </source>
</evidence>
<accession>Q4SKW2</accession>
<evidence type="ECO:0000313" key="2">
    <source>
        <dbReference type="EMBL" id="CAF98720.1"/>
    </source>
</evidence>